<feature type="region of interest" description="Disordered" evidence="1">
    <location>
        <begin position="1"/>
        <end position="101"/>
    </location>
</feature>
<dbReference type="SMART" id="SM01220">
    <property type="entry name" value="FSA_C"/>
    <property type="match status" value="1"/>
</dbReference>
<protein>
    <submittedName>
        <fullName evidence="4">FSA_C domain-containing protein</fullName>
    </submittedName>
</protein>
<dbReference type="PANTHER" id="PTHR31640:SF1">
    <property type="entry name" value="BRIDGE-LIKE LIPID TRANSFER PROTEIN FAMILY MEMBER 1"/>
    <property type="match status" value="1"/>
</dbReference>
<evidence type="ECO:0000259" key="2">
    <source>
        <dbReference type="SMART" id="SM01220"/>
    </source>
</evidence>
<evidence type="ECO:0000313" key="4">
    <source>
        <dbReference type="WBParaSite" id="maker-uti_cns_0007390-snap-gene-0.3-mRNA-1"/>
    </source>
</evidence>
<feature type="compositionally biased region" description="Polar residues" evidence="1">
    <location>
        <begin position="63"/>
        <end position="81"/>
    </location>
</feature>
<dbReference type="WBParaSite" id="maker-uti_cns_0007390-snap-gene-0.3-mRNA-1">
    <property type="protein sequence ID" value="maker-uti_cns_0007390-snap-gene-0.3-mRNA-1"/>
    <property type="gene ID" value="maker-uti_cns_0007390-snap-gene-0.3"/>
</dbReference>
<feature type="region of interest" description="Disordered" evidence="1">
    <location>
        <begin position="1929"/>
        <end position="1949"/>
    </location>
</feature>
<dbReference type="PANTHER" id="PTHR31640">
    <property type="entry name" value="TRANSMEMBRANE PROTEIN KIAA1109"/>
    <property type="match status" value="1"/>
</dbReference>
<feature type="region of interest" description="Disordered" evidence="1">
    <location>
        <begin position="191"/>
        <end position="214"/>
    </location>
</feature>
<sequence>MIYHIHDQREEIETRHSGVGRHGGVAAGSGSGSGGGGGAGGLGYSSMSSKKASYQKHKKQDSKGSSSTNRSTLPSNRSAKGSSGGGISDVGLPSPSDSSNREFAPEARALCWNLLDDFINWYRKGRVVIGGDTVAKQKQLRPIQEDPEASAAAATAAAAAVGQQSEGVDLDGLEDESSDVVGPQLVRSQGSFKHQHPYQHQASSNSQQHRRTPSHRVCYYSPVRTPLLILLSFKIQRVLIKANIRELTLDLEVNSAHGMFSFRKTAKQKHREMAFQTCTSLHIGETKGRFVEAFKASEQVVCQLTVHKSHASLPYNRNLSVRGINEKSSLYIGLGRIEIRIPHHPVMLHDVVQRSSKIMTSELQEFMMPPQLAKAKASAPMSPADMSNSARLSSPPGGDRVDSAAPKQPGSSASGAAGAATGSSGAAAFAAAAAAAGGTAASSAAANPAAAAAASADRAELKEPPLRVKVKAQLAGLMIEAALNSSLCARYEIDPISLIGQVGPCTRFQMLVPAQSLQFSINSSSSGGLLNRDPDIPNSVRVAFPSCYLVTEHRPYELEDDIGKDDLTQGLKYVSGGFLDVQVSNRVQSEQEFVQQASNELFFKANLPLRLELNSPLSTLAFFYTQIRARNNMVTERTSGQNQKAFLFSVHRPHIYIEAEAVNKALVLLNYNYAKTWEKCENYFNALDREAAKTAARGYQHQHHLRPTSTAPVLANVSPPIRIRQAKDAPVPVQTDESSTVFLQLTVEDFGIALHTGSIACVDKVDSPTALVLTLESSRISAVYKNASFASEGSFANFCLRFEDDFNQSSEDWKPEVSTVSNFDRIVFNACAVPEGSFKICSSSKNSDTELAATLVRTMLDFHWQMHGLDIHLDINIGKRLKHLFYTLKKIMTGDDSQTGGDSGRPGDSTAATDRQTVVSQIDQRKVELEQLLADNTLDSRAIQLAGTKKMEIDNFEDILLKRTKKSLISKLRKRGRQHSVFNEASAGGLSGEVGPSAAGGVASVSRRSSDRNLATRSQRLPPQRFKSVTEQSDEFGSSDDVYSHTLATVPSADGSLTADLPPTPPPRLRSFGADGAGTAASGGVDFDEDYSPTSSANEPLRSLDLSVIVRVNSGKCLLHPRPAAANVRPGQQHVKPSVLSATASCVSDCGEEAIGAFGGLENPQQDREELLARYKKYRSYPGQVTEITEFVIPALDVDCRYVSDADSSTRRRKDNVYASIVLQSLSREMLVRPTLLDYLEQSLEPLPTFFTDVFPDDTGSDDKSTVLTAAGDREDSFDVPVDVVVAIRVEPSTVRFSCTSVECSILLPEVDLEGPNPTTSGGGLLASSSPHRPQSPQPGLSGSGTSLASRTLSESSGLRMTGCLRGFSVYVYRINVLQRDRERSSFDPAKHGADSPLQLIVRDICVDLSRSREAAVTVDRSGVSRLHNKITLSALCSLSDAKFEHNVVMLSDILEFPKSWYRRALVRRLFLGEESKPQVSSAAPAAKSTWETLVLFSMSVDTVQVRLSLLKTLGTVVWETRDLRTHGRLLMDSNESPQLQSNDWKMAVATFLQNLHAWCHVLEPRGSAPKHSFGVQLSALELNLQFLGLHILFAQLSGLDASFRDQWIVRDSTDDHVGTQRPLSVSVSGHLVWDQMHLLMNQYTSSHLVSTFDKLHNFYATSFKKPFVELNDEFKFTIEELPGKRNSQSKAEHGVHHRHWQLPTIVLQNAKLRMAPKPNSDHPNLYGELKMHGRHSALALFQGDFSARRWGVFMLRDLQLSFESEARHKFDLEDSRLDLRQLDLCINQQLKCSLGGDIRQDRSQKILAVIACVSNQNNKHPSLTNAVARQWFQYSIGCVCSEDMQRRAPASFPVTPEYIFRLPQLQIVLITDHDQTYAVPRLDGDRPVVQCTFIGSSTGNIIYSNNSQHLLFLRDLILDSIGETRSARSAKESDEGASAEAADATSTQSPLLRDFRAFQTRQFDSTFRIRTQETSSSNIVVLDYILNNIGIKHFKETIPKWIQRGLMDNLDSVLAGLMHKSIDYMTRAAVRRTRKSCWAPPLLQALPLRRWLLLL</sequence>
<feature type="domain" description="Bridge-like lipid transfer protein family member 1 C-terminal" evidence="2">
    <location>
        <begin position="1477"/>
        <end position="2025"/>
    </location>
</feature>
<evidence type="ECO:0000313" key="3">
    <source>
        <dbReference type="Proteomes" id="UP000095280"/>
    </source>
</evidence>
<dbReference type="Proteomes" id="UP000095280">
    <property type="component" value="Unplaced"/>
</dbReference>
<evidence type="ECO:0000256" key="1">
    <source>
        <dbReference type="SAM" id="MobiDB-lite"/>
    </source>
</evidence>
<feature type="compositionally biased region" description="Polar residues" evidence="1">
    <location>
        <begin position="1012"/>
        <end position="1031"/>
    </location>
</feature>
<feature type="region of interest" description="Disordered" evidence="1">
    <location>
        <begin position="1311"/>
        <end position="1354"/>
    </location>
</feature>
<feature type="compositionally biased region" description="Polar residues" evidence="1">
    <location>
        <begin position="1344"/>
        <end position="1354"/>
    </location>
</feature>
<feature type="compositionally biased region" description="Low complexity" evidence="1">
    <location>
        <begin position="373"/>
        <end position="390"/>
    </location>
</feature>
<feature type="region of interest" description="Disordered" evidence="1">
    <location>
        <begin position="986"/>
        <end position="1041"/>
    </location>
</feature>
<dbReference type="InterPro" id="IPR033616">
    <property type="entry name" value="BLTP1"/>
</dbReference>
<reference evidence="4" key="1">
    <citation type="submission" date="2016-11" db="UniProtKB">
        <authorList>
            <consortium name="WormBaseParasite"/>
        </authorList>
    </citation>
    <scope>IDENTIFICATION</scope>
</reference>
<dbReference type="GO" id="GO:0098793">
    <property type="term" value="C:presynapse"/>
    <property type="evidence" value="ECO:0007669"/>
    <property type="project" value="GOC"/>
</dbReference>
<dbReference type="GO" id="GO:0048488">
    <property type="term" value="P:synaptic vesicle endocytosis"/>
    <property type="evidence" value="ECO:0007669"/>
    <property type="project" value="TreeGrafter"/>
</dbReference>
<feature type="compositionally biased region" description="Gly residues" evidence="1">
    <location>
        <begin position="20"/>
        <end position="43"/>
    </location>
</feature>
<keyword evidence="3" id="KW-1185">Reference proteome</keyword>
<accession>A0A1I8HPM5</accession>
<dbReference type="Pfam" id="PF25040">
    <property type="entry name" value="BLTP1_C"/>
    <property type="match status" value="4"/>
</dbReference>
<feature type="region of interest" description="Disordered" evidence="1">
    <location>
        <begin position="1076"/>
        <end position="1098"/>
    </location>
</feature>
<feature type="compositionally biased region" description="Basic and acidic residues" evidence="1">
    <location>
        <begin position="1"/>
        <end position="16"/>
    </location>
</feature>
<feature type="region of interest" description="Disordered" evidence="1">
    <location>
        <begin position="372"/>
        <end position="418"/>
    </location>
</feature>
<organism evidence="3 4">
    <name type="scientific">Macrostomum lignano</name>
    <dbReference type="NCBI Taxonomy" id="282301"/>
    <lineage>
        <taxon>Eukaryota</taxon>
        <taxon>Metazoa</taxon>
        <taxon>Spiralia</taxon>
        <taxon>Lophotrochozoa</taxon>
        <taxon>Platyhelminthes</taxon>
        <taxon>Rhabditophora</taxon>
        <taxon>Macrostomorpha</taxon>
        <taxon>Macrostomida</taxon>
        <taxon>Macrostomidae</taxon>
        <taxon>Macrostomum</taxon>
    </lineage>
</organism>
<name>A0A1I8HPM5_9PLAT</name>
<feature type="compositionally biased region" description="Low complexity" evidence="1">
    <location>
        <begin position="403"/>
        <end position="418"/>
    </location>
</feature>
<dbReference type="InterPro" id="IPR056742">
    <property type="entry name" value="BLTP1_C"/>
</dbReference>
<feature type="region of interest" description="Disordered" evidence="1">
    <location>
        <begin position="895"/>
        <end position="918"/>
    </location>
</feature>
<feature type="compositionally biased region" description="Low complexity" evidence="1">
    <location>
        <begin position="1326"/>
        <end position="1339"/>
    </location>
</feature>
<feature type="compositionally biased region" description="Polar residues" evidence="1">
    <location>
        <begin position="191"/>
        <end position="207"/>
    </location>
</feature>
<proteinExistence type="predicted"/>